<keyword evidence="4" id="KW-1185">Reference proteome</keyword>
<evidence type="ECO:0000313" key="4">
    <source>
        <dbReference type="Proteomes" id="UP000694871"/>
    </source>
</evidence>
<name>A0ABM1KEV8_GEKJA</name>
<dbReference type="Proteomes" id="UP000694871">
    <property type="component" value="Unplaced"/>
</dbReference>
<dbReference type="PRINTS" id="PR00068">
    <property type="entry name" value="CUZNDISMTASE"/>
</dbReference>
<gene>
    <name evidence="5" type="primary">SOD3</name>
</gene>
<proteinExistence type="inferred from homology"/>
<evidence type="ECO:0000313" key="5">
    <source>
        <dbReference type="RefSeq" id="XP_015272245.1"/>
    </source>
</evidence>
<comment type="similarity">
    <text evidence="1">Belongs to the Cu-Zn superoxide dismutase family.</text>
</comment>
<comment type="function">
    <text evidence="1">Destroys radicals which are normally produced within the cells and which are toxic to biological systems.</text>
</comment>
<dbReference type="InterPro" id="IPR024134">
    <property type="entry name" value="SOD_Cu/Zn_/chaperone"/>
</dbReference>
<dbReference type="PANTHER" id="PTHR10003">
    <property type="entry name" value="SUPEROXIDE DISMUTASE CU-ZN -RELATED"/>
    <property type="match status" value="1"/>
</dbReference>
<evidence type="ECO:0000259" key="3">
    <source>
        <dbReference type="Pfam" id="PF00080"/>
    </source>
</evidence>
<keyword evidence="1" id="KW-0186">Copper</keyword>
<dbReference type="Gene3D" id="2.60.40.200">
    <property type="entry name" value="Superoxide dismutase, copper/zinc binding domain"/>
    <property type="match status" value="1"/>
</dbReference>
<keyword evidence="1" id="KW-0862">Zinc</keyword>
<comment type="cofactor">
    <cofactor evidence="1">
        <name>Cu cation</name>
        <dbReference type="ChEBI" id="CHEBI:23378"/>
    </cofactor>
    <text evidence="1">Binds 1 copper ion per subunit.</text>
</comment>
<dbReference type="PROSITE" id="PS00332">
    <property type="entry name" value="SOD_CU_ZN_2"/>
    <property type="match status" value="1"/>
</dbReference>
<feature type="signal peptide" evidence="2">
    <location>
        <begin position="1"/>
        <end position="16"/>
    </location>
</feature>
<evidence type="ECO:0000256" key="1">
    <source>
        <dbReference type="RuleBase" id="RU000393"/>
    </source>
</evidence>
<dbReference type="CDD" id="cd00305">
    <property type="entry name" value="Cu-Zn_Superoxide_Dismutase"/>
    <property type="match status" value="1"/>
</dbReference>
<dbReference type="RefSeq" id="XP_015272245.1">
    <property type="nucleotide sequence ID" value="XM_015416759.1"/>
</dbReference>
<dbReference type="GeneID" id="107115132"/>
<organism evidence="4 5">
    <name type="scientific">Gekko japonicus</name>
    <name type="common">Schlegel's Japanese gecko</name>
    <dbReference type="NCBI Taxonomy" id="146911"/>
    <lineage>
        <taxon>Eukaryota</taxon>
        <taxon>Metazoa</taxon>
        <taxon>Chordata</taxon>
        <taxon>Craniata</taxon>
        <taxon>Vertebrata</taxon>
        <taxon>Euteleostomi</taxon>
        <taxon>Lepidosauria</taxon>
        <taxon>Squamata</taxon>
        <taxon>Bifurcata</taxon>
        <taxon>Gekkota</taxon>
        <taxon>Gekkonidae</taxon>
        <taxon>Gekkoninae</taxon>
        <taxon>Gekko</taxon>
    </lineage>
</organism>
<feature type="domain" description="Superoxide dismutase copper/zinc binding" evidence="3">
    <location>
        <begin position="77"/>
        <end position="209"/>
    </location>
</feature>
<dbReference type="PROSITE" id="PS00087">
    <property type="entry name" value="SOD_CU_ZN_1"/>
    <property type="match status" value="1"/>
</dbReference>
<dbReference type="SUPFAM" id="SSF49329">
    <property type="entry name" value="Cu,Zn superoxide dismutase-like"/>
    <property type="match status" value="1"/>
</dbReference>
<evidence type="ECO:0000256" key="2">
    <source>
        <dbReference type="SAM" id="SignalP"/>
    </source>
</evidence>
<keyword evidence="1" id="KW-0560">Oxidoreductase</keyword>
<accession>A0ABM1KEV8</accession>
<reference evidence="5" key="1">
    <citation type="submission" date="2025-08" db="UniProtKB">
        <authorList>
            <consortium name="RefSeq"/>
        </authorList>
    </citation>
    <scope>IDENTIFICATION</scope>
</reference>
<keyword evidence="2" id="KW-0732">Signal</keyword>
<dbReference type="InterPro" id="IPR018152">
    <property type="entry name" value="SOD_Cu/Zn_BS"/>
</dbReference>
<dbReference type="EC" id="1.15.1.1" evidence="1"/>
<keyword evidence="1" id="KW-0479">Metal-binding</keyword>
<comment type="catalytic activity">
    <reaction evidence="1">
        <text>2 superoxide + 2 H(+) = H2O2 + O2</text>
        <dbReference type="Rhea" id="RHEA:20696"/>
        <dbReference type="ChEBI" id="CHEBI:15378"/>
        <dbReference type="ChEBI" id="CHEBI:15379"/>
        <dbReference type="ChEBI" id="CHEBI:16240"/>
        <dbReference type="ChEBI" id="CHEBI:18421"/>
        <dbReference type="EC" id="1.15.1.1"/>
    </reaction>
</comment>
<sequence>MSLLRFLVTGLILCVSDETKQEESSKLAIEETQGKLNLLWLAILYPNIYGHLYEGNWTYAACELKPSTNLEAGKPQVTGRVLFKQIHPHGKLKAIFYLDGFPEDANQTGRAIHIHELGDLSNGCDSVSGHYNPFKVRHPNHPGDFGNFYPKDGKIRTLMVNLQPSLFGPQAVLGRSVVIHENADDMGKGKNTGSLEHGNAGKRLACCVIGYCTKELWLKAYEELLKLRD</sequence>
<comment type="cofactor">
    <cofactor evidence="1">
        <name>Zn(2+)</name>
        <dbReference type="ChEBI" id="CHEBI:29105"/>
    </cofactor>
    <text evidence="1">Binds 1 zinc ion per subunit.</text>
</comment>
<dbReference type="InterPro" id="IPR036423">
    <property type="entry name" value="SOD-like_Cu/Zn_dom_sf"/>
</dbReference>
<dbReference type="InterPro" id="IPR001424">
    <property type="entry name" value="SOD_Cu_Zn_dom"/>
</dbReference>
<feature type="chain" id="PRO_5047157885" description="Superoxide dismutase [Cu-Zn]" evidence="2">
    <location>
        <begin position="17"/>
        <end position="229"/>
    </location>
</feature>
<protein>
    <recommendedName>
        <fullName evidence="1">Superoxide dismutase [Cu-Zn]</fullName>
        <ecNumber evidence="1">1.15.1.1</ecNumber>
    </recommendedName>
</protein>
<dbReference type="Pfam" id="PF00080">
    <property type="entry name" value="Sod_Cu"/>
    <property type="match status" value="1"/>
</dbReference>